<dbReference type="RefSeq" id="WP_343782514.1">
    <property type="nucleotide sequence ID" value="NZ_BAAACZ010000009.1"/>
</dbReference>
<protein>
    <recommendedName>
        <fullName evidence="3">Heptaprenyl diphosphate synthase</fullName>
    </recommendedName>
</protein>
<dbReference type="Pfam" id="PF07307">
    <property type="entry name" value="HEPPP_synt_1"/>
    <property type="match status" value="1"/>
</dbReference>
<dbReference type="Gene3D" id="1.20.120.1450">
    <property type="match status" value="1"/>
</dbReference>
<keyword evidence="2" id="KW-1185">Reference proteome</keyword>
<evidence type="ECO:0008006" key="3">
    <source>
        <dbReference type="Google" id="ProtNLM"/>
    </source>
</evidence>
<evidence type="ECO:0000313" key="1">
    <source>
        <dbReference type="EMBL" id="GAA0458893.1"/>
    </source>
</evidence>
<evidence type="ECO:0000313" key="2">
    <source>
        <dbReference type="Proteomes" id="UP001500740"/>
    </source>
</evidence>
<comment type="caution">
    <text evidence="1">The sequence shown here is derived from an EMBL/GenBank/DDBJ whole genome shotgun (WGS) entry which is preliminary data.</text>
</comment>
<organism evidence="1 2">
    <name type="scientific">Alkalibacillus silvisoli</name>
    <dbReference type="NCBI Taxonomy" id="392823"/>
    <lineage>
        <taxon>Bacteria</taxon>
        <taxon>Bacillati</taxon>
        <taxon>Bacillota</taxon>
        <taxon>Bacilli</taxon>
        <taxon>Bacillales</taxon>
        <taxon>Bacillaceae</taxon>
        <taxon>Alkalibacillus</taxon>
    </lineage>
</organism>
<dbReference type="Proteomes" id="UP001500740">
    <property type="component" value="Unassembled WGS sequence"/>
</dbReference>
<reference evidence="2" key="1">
    <citation type="journal article" date="2019" name="Int. J. Syst. Evol. Microbiol.">
        <title>The Global Catalogue of Microorganisms (GCM) 10K type strain sequencing project: providing services to taxonomists for standard genome sequencing and annotation.</title>
        <authorList>
            <consortium name="The Broad Institute Genomics Platform"/>
            <consortium name="The Broad Institute Genome Sequencing Center for Infectious Disease"/>
            <person name="Wu L."/>
            <person name="Ma J."/>
        </authorList>
    </citation>
    <scope>NUCLEOTIDE SEQUENCE [LARGE SCALE GENOMIC DNA]</scope>
    <source>
        <strain evidence="2">JCM 14193</strain>
    </source>
</reference>
<accession>A0ABP3JPY5</accession>
<gene>
    <name evidence="1" type="ORF">GCM10008935_12650</name>
</gene>
<dbReference type="InterPro" id="IPR009920">
    <property type="entry name" value="HEPPP_synth_su1"/>
</dbReference>
<sequence>MKVNAQHIDNFKENFLKQYKHPYISNDIYEKVFIEEYMYLIYEAANNYNQVIADALINMQISLNVHDLVDQHFSDQASSGHLKQNQLKVLLGDYHSSLFYKLLSNERLTEALYHFLPYIKQINEMKVDLLHNDFPPNKWVDNVLLVYTNLLKGIASYYNIARFEELWLPKVESKILNIYKQLPWFIELKNHDQSQLEKVIELRKQ</sequence>
<proteinExistence type="predicted"/>
<dbReference type="EMBL" id="BAAACZ010000009">
    <property type="protein sequence ID" value="GAA0458893.1"/>
    <property type="molecule type" value="Genomic_DNA"/>
</dbReference>
<name>A0ABP3JPY5_9BACI</name>